<dbReference type="EMBL" id="JBHSLU010000142">
    <property type="protein sequence ID" value="MFC5509051.1"/>
    <property type="molecule type" value="Genomic_DNA"/>
</dbReference>
<protein>
    <submittedName>
        <fullName evidence="1">Uncharacterized protein</fullName>
    </submittedName>
</protein>
<evidence type="ECO:0000313" key="1">
    <source>
        <dbReference type="EMBL" id="MFC5509051.1"/>
    </source>
</evidence>
<accession>A0ABW0PAH2</accession>
<sequence length="192" mass="21561">MDLKEVISDRLIIIDEHLSSIETPVWHRVTQASIIFVKDYILEIEGDDKSDFYNKPWFAVIYHYVREWYQNLYGPALDRGGTSTATGVALVRGVPIELKVPLTRSTVEIPGETAWLHFPVTIEDGENPETWLVGSPPIDRLPQRERTKLFAKLTAIGTGWSCPCWWCSFAEPPRAGFGRAGQAATAGRLTMG</sequence>
<comment type="caution">
    <text evidence="1">The sequence shown here is derived from an EMBL/GenBank/DDBJ whole genome shotgun (WGS) entry which is preliminary data.</text>
</comment>
<proteinExistence type="predicted"/>
<name>A0ABW0PAH2_9HYPH</name>
<feature type="non-terminal residue" evidence="1">
    <location>
        <position position="192"/>
    </location>
</feature>
<keyword evidence="2" id="KW-1185">Reference proteome</keyword>
<dbReference type="Proteomes" id="UP001596060">
    <property type="component" value="Unassembled WGS sequence"/>
</dbReference>
<gene>
    <name evidence="1" type="ORF">ACFPN9_27860</name>
</gene>
<reference evidence="2" key="1">
    <citation type="journal article" date="2019" name="Int. J. Syst. Evol. Microbiol.">
        <title>The Global Catalogue of Microorganisms (GCM) 10K type strain sequencing project: providing services to taxonomists for standard genome sequencing and annotation.</title>
        <authorList>
            <consortium name="The Broad Institute Genomics Platform"/>
            <consortium name="The Broad Institute Genome Sequencing Center for Infectious Disease"/>
            <person name="Wu L."/>
            <person name="Ma J."/>
        </authorList>
    </citation>
    <scope>NUCLEOTIDE SEQUENCE [LARGE SCALE GENOMIC DNA]</scope>
    <source>
        <strain evidence="2">CCUG 43117</strain>
    </source>
</reference>
<evidence type="ECO:0000313" key="2">
    <source>
        <dbReference type="Proteomes" id="UP001596060"/>
    </source>
</evidence>
<organism evidence="1 2">
    <name type="scientific">Bosea massiliensis</name>
    <dbReference type="NCBI Taxonomy" id="151419"/>
    <lineage>
        <taxon>Bacteria</taxon>
        <taxon>Pseudomonadati</taxon>
        <taxon>Pseudomonadota</taxon>
        <taxon>Alphaproteobacteria</taxon>
        <taxon>Hyphomicrobiales</taxon>
        <taxon>Boseaceae</taxon>
        <taxon>Bosea</taxon>
    </lineage>
</organism>
<dbReference type="RefSeq" id="WP_377817952.1">
    <property type="nucleotide sequence ID" value="NZ_JBHSLU010000142.1"/>
</dbReference>